<evidence type="ECO:0000313" key="1">
    <source>
        <dbReference type="EMBL" id="SMF37448.1"/>
    </source>
</evidence>
<sequence length="195" mass="22546">MMQNFDLNESILVPYDKSYFEKARRWLQRESVSKWLDMGLGKQKLSDIELHVFLLNHNNKIFLYGPSEDNLVGLMCLNGFTHRMGLGEVWGIRGEAGGSRYLTISAFLRVIATGFFDCNLESISTWVAEPNFLSHKVHERCGFKPTGRLRQAYVLDGRRCDRILYDVTREEFSRAYPNVLSFRKMKSATQEGTEC</sequence>
<accession>A0A1Y6C529</accession>
<dbReference type="GO" id="GO:0016740">
    <property type="term" value="F:transferase activity"/>
    <property type="evidence" value="ECO:0007669"/>
    <property type="project" value="UniProtKB-KW"/>
</dbReference>
<dbReference type="InterPro" id="IPR016181">
    <property type="entry name" value="Acyl_CoA_acyltransferase"/>
</dbReference>
<dbReference type="EMBL" id="FWZT01000011">
    <property type="protein sequence ID" value="SMF37448.1"/>
    <property type="molecule type" value="Genomic_DNA"/>
</dbReference>
<dbReference type="Gene3D" id="3.40.630.30">
    <property type="match status" value="1"/>
</dbReference>
<dbReference type="AlphaFoldDB" id="A0A1Y6C529"/>
<organism evidence="1 2">
    <name type="scientific">Pseudobacteriovorax antillogorgiicola</name>
    <dbReference type="NCBI Taxonomy" id="1513793"/>
    <lineage>
        <taxon>Bacteria</taxon>
        <taxon>Pseudomonadati</taxon>
        <taxon>Bdellovibrionota</taxon>
        <taxon>Oligoflexia</taxon>
        <taxon>Oligoflexales</taxon>
        <taxon>Pseudobacteriovoracaceae</taxon>
        <taxon>Pseudobacteriovorax</taxon>
    </lineage>
</organism>
<keyword evidence="1" id="KW-0808">Transferase</keyword>
<protein>
    <submittedName>
        <fullName evidence="1">Protein N-acetyltransferase, RimJ/RimL family</fullName>
    </submittedName>
</protein>
<name>A0A1Y6C529_9BACT</name>
<dbReference type="Pfam" id="PF13420">
    <property type="entry name" value="Acetyltransf_4"/>
    <property type="match status" value="1"/>
</dbReference>
<dbReference type="OrthoDB" id="7852312at2"/>
<dbReference type="STRING" id="1513793.SAMN06296036_11194"/>
<dbReference type="Proteomes" id="UP000192907">
    <property type="component" value="Unassembled WGS sequence"/>
</dbReference>
<reference evidence="2" key="1">
    <citation type="submission" date="2017-04" db="EMBL/GenBank/DDBJ databases">
        <authorList>
            <person name="Varghese N."/>
            <person name="Submissions S."/>
        </authorList>
    </citation>
    <scope>NUCLEOTIDE SEQUENCE [LARGE SCALE GENOMIC DNA]</scope>
    <source>
        <strain evidence="2">RKEM611</strain>
    </source>
</reference>
<dbReference type="SUPFAM" id="SSF55729">
    <property type="entry name" value="Acyl-CoA N-acyltransferases (Nat)"/>
    <property type="match status" value="1"/>
</dbReference>
<proteinExistence type="predicted"/>
<keyword evidence="2" id="KW-1185">Reference proteome</keyword>
<dbReference type="RefSeq" id="WP_132320107.1">
    <property type="nucleotide sequence ID" value="NZ_FWZT01000011.1"/>
</dbReference>
<gene>
    <name evidence="1" type="ORF">SAMN06296036_11194</name>
</gene>
<evidence type="ECO:0000313" key="2">
    <source>
        <dbReference type="Proteomes" id="UP000192907"/>
    </source>
</evidence>